<name>A0ABP6ZKA1_9ACTN</name>
<protein>
    <recommendedName>
        <fullName evidence="4">ATP-grasp-modified RiPP</fullName>
    </recommendedName>
</protein>
<keyword evidence="3" id="KW-1185">Reference proteome</keyword>
<accession>A0ABP6ZKA1</accession>
<feature type="region of interest" description="Disordered" evidence="1">
    <location>
        <begin position="1"/>
        <end position="20"/>
    </location>
</feature>
<proteinExistence type="predicted"/>
<evidence type="ECO:0000256" key="1">
    <source>
        <dbReference type="SAM" id="MobiDB-lite"/>
    </source>
</evidence>
<comment type="caution">
    <text evidence="2">The sequence shown here is derived from an EMBL/GenBank/DDBJ whole genome shotgun (WGS) entry which is preliminary data.</text>
</comment>
<sequence>MTMTRAITHSPDPENKQLPGPVITAIDNCADSTDDGRIYFPASRNELHSQHRGHFVRRPPLPAATWLPAKVDAVRPLGTFIRTENDSAKRGNDHELDDPGEHPRSHT</sequence>
<feature type="compositionally biased region" description="Basic and acidic residues" evidence="1">
    <location>
        <begin position="83"/>
        <end position="107"/>
    </location>
</feature>
<organism evidence="2 3">
    <name type="scientific">Nonomuraea rosea</name>
    <dbReference type="NCBI Taxonomy" id="638574"/>
    <lineage>
        <taxon>Bacteria</taxon>
        <taxon>Bacillati</taxon>
        <taxon>Actinomycetota</taxon>
        <taxon>Actinomycetes</taxon>
        <taxon>Streptosporangiales</taxon>
        <taxon>Streptosporangiaceae</taxon>
        <taxon>Nonomuraea</taxon>
    </lineage>
</organism>
<dbReference type="Proteomes" id="UP001500630">
    <property type="component" value="Unassembled WGS sequence"/>
</dbReference>
<evidence type="ECO:0008006" key="4">
    <source>
        <dbReference type="Google" id="ProtNLM"/>
    </source>
</evidence>
<dbReference type="EMBL" id="BAABDQ010000047">
    <property type="protein sequence ID" value="GAA3611425.1"/>
    <property type="molecule type" value="Genomic_DNA"/>
</dbReference>
<feature type="region of interest" description="Disordered" evidence="1">
    <location>
        <begin position="82"/>
        <end position="107"/>
    </location>
</feature>
<evidence type="ECO:0000313" key="2">
    <source>
        <dbReference type="EMBL" id="GAA3611425.1"/>
    </source>
</evidence>
<gene>
    <name evidence="2" type="ORF">GCM10022419_115570</name>
</gene>
<evidence type="ECO:0000313" key="3">
    <source>
        <dbReference type="Proteomes" id="UP001500630"/>
    </source>
</evidence>
<reference evidence="3" key="1">
    <citation type="journal article" date="2019" name="Int. J. Syst. Evol. Microbiol.">
        <title>The Global Catalogue of Microorganisms (GCM) 10K type strain sequencing project: providing services to taxonomists for standard genome sequencing and annotation.</title>
        <authorList>
            <consortium name="The Broad Institute Genomics Platform"/>
            <consortium name="The Broad Institute Genome Sequencing Center for Infectious Disease"/>
            <person name="Wu L."/>
            <person name="Ma J."/>
        </authorList>
    </citation>
    <scope>NUCLEOTIDE SEQUENCE [LARGE SCALE GENOMIC DNA]</scope>
    <source>
        <strain evidence="3">JCM 17326</strain>
    </source>
</reference>